<protein>
    <submittedName>
        <fullName evidence="1">Uncharacterized protein</fullName>
    </submittedName>
</protein>
<name>A0A4Q1SE51_9BACT</name>
<dbReference type="PROSITE" id="PS51318">
    <property type="entry name" value="TAT"/>
    <property type="match status" value="1"/>
</dbReference>
<proteinExistence type="predicted"/>
<evidence type="ECO:0000313" key="1">
    <source>
        <dbReference type="EMBL" id="RXS95198.1"/>
    </source>
</evidence>
<reference evidence="1 2" key="1">
    <citation type="journal article" date="2016" name="Int. J. Syst. Evol. Microbiol.">
        <title>Acidipila dinghuensis sp. nov., an acidobacterium isolated from forest soil.</title>
        <authorList>
            <person name="Jiang Y.W."/>
            <person name="Wang J."/>
            <person name="Chen M.H."/>
            <person name="Lv Y.Y."/>
            <person name="Qiu L.H."/>
        </authorList>
    </citation>
    <scope>NUCLEOTIDE SEQUENCE [LARGE SCALE GENOMIC DNA]</scope>
    <source>
        <strain evidence="1 2">DHOF10</strain>
    </source>
</reference>
<keyword evidence="2" id="KW-1185">Reference proteome</keyword>
<dbReference type="Proteomes" id="UP000290253">
    <property type="component" value="Unassembled WGS sequence"/>
</dbReference>
<dbReference type="OrthoDB" id="9761789at2"/>
<dbReference type="InterPro" id="IPR043750">
    <property type="entry name" value="DUF5695"/>
</dbReference>
<dbReference type="AlphaFoldDB" id="A0A4Q1SE51"/>
<dbReference type="InterPro" id="IPR006311">
    <property type="entry name" value="TAT_signal"/>
</dbReference>
<evidence type="ECO:0000313" key="2">
    <source>
        <dbReference type="Proteomes" id="UP000290253"/>
    </source>
</evidence>
<organism evidence="1 2">
    <name type="scientific">Silvibacterium dinghuense</name>
    <dbReference type="NCBI Taxonomy" id="1560006"/>
    <lineage>
        <taxon>Bacteria</taxon>
        <taxon>Pseudomonadati</taxon>
        <taxon>Acidobacteriota</taxon>
        <taxon>Terriglobia</taxon>
        <taxon>Terriglobales</taxon>
        <taxon>Acidobacteriaceae</taxon>
        <taxon>Silvibacterium</taxon>
    </lineage>
</organism>
<dbReference type="RefSeq" id="WP_129208372.1">
    <property type="nucleotide sequence ID" value="NZ_BMGU01000003.1"/>
</dbReference>
<comment type="caution">
    <text evidence="1">The sequence shown here is derived from an EMBL/GenBank/DDBJ whole genome shotgun (WGS) entry which is preliminary data.</text>
</comment>
<sequence>MAANRREFLLGAATLAASTSLPSELWAANPNKLNTPGADVHTSSPFLLEFDEGAVTSLRFAGDAFPTNYVATGQKLGHVEIAWRHPNSAWQKLRTAESTPSHDSPATYLAQDERGHALEIAVRLAPEREILRWTIAVRNLSPETIEIGDVALPLPMHSSFNGKEPQTASVLKHSFISGHGSFLFWMRSNSVGPYLVMTPEHGTSLEYWDHLPPATKGERPAFRAYIHSTAVNETVQAVGGRWRQPRTSTTLAPAGKAGSEHTYAFQFAWALDYAGVRQRLVEAGGIDVEIAPGMTVPSDLFTCLAVRSQDSITHIAAEHIEQTMIEPLGERNGYTFYRVKFNRLGENMLTVHHGVNRTTRLEFFASEPLETLIHKRAAFIARHQVRDTSKWYNGLLGEWNMDSQVQLGPDNYDRIKGWRIYEVTCDDPGLSKPAYLASKNAEFPDQSEVEALDYYIEHFVWGGLQRTTEETDSYGIYGIPDWKQNRDSSDPGSKGRRHIWRAYDYPHIVVMYFSMYRIARDYPGINMKLAPETYLERAYGTALGMFIIPMRVVGWSAYETGFYNEIVIPQLIEELDKTGKHDQATQLRMHWEKKVAYFVSGNTNLFGSEYAFDSTGFESTQALARYALDHPATPGITPEATAKFAATQIRANLFCRGMIEKAYYYYGSDYRAGAGDSFTLSYMSPMGGWGVLNHALYDGHEPDATIRLGFASYLSSWSLMNTGTRESGCGYWFPGEANDGGTGGGFEPAAYGMTWLGQPHHRGPWYYSSETDLGYCGALRSSATIVADDPVFGRFCFGGEMKTGKASLLIVPRDGVRRRLHLRISGQKIDLELTGARFAKEEPIHWFADQQKFLFMLESETISSGKAQLLIKGLPVHSYKIRYGSETHELQCNEKNLFELSIPAGSSKVQIEITSI</sequence>
<gene>
    <name evidence="1" type="ORF">ESZ00_11375</name>
</gene>
<dbReference type="EMBL" id="SDMK01000002">
    <property type="protein sequence ID" value="RXS95198.1"/>
    <property type="molecule type" value="Genomic_DNA"/>
</dbReference>
<dbReference type="Pfam" id="PF18951">
    <property type="entry name" value="DUF5695"/>
    <property type="match status" value="1"/>
</dbReference>
<accession>A0A4Q1SE51</accession>